<keyword evidence="2" id="KW-0479">Metal-binding</keyword>
<feature type="compositionally biased region" description="Basic and acidic residues" evidence="5">
    <location>
        <begin position="512"/>
        <end position="525"/>
    </location>
</feature>
<organism evidence="7">
    <name type="scientific">Rhizochromulina marina</name>
    <dbReference type="NCBI Taxonomy" id="1034831"/>
    <lineage>
        <taxon>Eukaryota</taxon>
        <taxon>Sar</taxon>
        <taxon>Stramenopiles</taxon>
        <taxon>Ochrophyta</taxon>
        <taxon>Dictyochophyceae</taxon>
        <taxon>Rhizochromulinales</taxon>
        <taxon>Rhizochromulina</taxon>
    </lineage>
</organism>
<proteinExistence type="inferred from homology"/>
<dbReference type="InterPro" id="IPR004457">
    <property type="entry name" value="Znf_ZPR1"/>
</dbReference>
<dbReference type="FunFam" id="2.60.120.1040:FF:000003">
    <property type="entry name" value="Zinc finger protein zpr1"/>
    <property type="match status" value="1"/>
</dbReference>
<comment type="similarity">
    <text evidence="1">Belongs to the ZPR1 family.</text>
</comment>
<evidence type="ECO:0000256" key="4">
    <source>
        <dbReference type="ARBA" id="ARBA00022833"/>
    </source>
</evidence>
<reference evidence="7" key="1">
    <citation type="submission" date="2021-01" db="EMBL/GenBank/DDBJ databases">
        <authorList>
            <person name="Corre E."/>
            <person name="Pelletier E."/>
            <person name="Niang G."/>
            <person name="Scheremetjew M."/>
            <person name="Finn R."/>
            <person name="Kale V."/>
            <person name="Holt S."/>
            <person name="Cochrane G."/>
            <person name="Meng A."/>
            <person name="Brown T."/>
            <person name="Cohen L."/>
        </authorList>
    </citation>
    <scope>NUCLEOTIDE SEQUENCE</scope>
    <source>
        <strain evidence="7">CCMP1243</strain>
    </source>
</reference>
<dbReference type="FunFam" id="2.20.25.420:FF:000001">
    <property type="entry name" value="Zinc finger protein ZPR1"/>
    <property type="match status" value="1"/>
</dbReference>
<dbReference type="GO" id="GO:0008270">
    <property type="term" value="F:zinc ion binding"/>
    <property type="evidence" value="ECO:0007669"/>
    <property type="project" value="UniProtKB-KW"/>
</dbReference>
<feature type="domain" description="Zinc finger ZPR1-type" evidence="6">
    <location>
        <begin position="32"/>
        <end position="191"/>
    </location>
</feature>
<sequence length="583" mass="63123">MAQKVEFKTVGEIAEAADKEEEETGLSIIPDSLCMRCGATGVTRMLNTKIPHFREIIICSFECDSCGWTNNEVTFGGEIQEKGCRFVLRVDSAEDLSRQVIKSDTATITIPSIQFEIPANSQRGGVSTVEGVLSRARENLQMYQEERMEHQPEVGAAVAGVIASLVLLSTGADLPFELVVDDPAGNSYVENLCAPAPDPKLSVSYYTRTPHQDLAVGLQISREALAADQLEDTNRAHKLEGETVRGAENLMQRFAGLSTGGGGAAAAQEGGEDGEDGSPELSTELGRREIIRMPTPCPNCGKDGESLTCLADIPHFKEVIIMAFDCSYCNYRSNEIKGGGGVPANGQRCVLRVQSAEDLKRDVLKSATADVVIHELGMEASQASLGGVYTTVEGLLQKVLQTMEESMPYMMGDTVADEHRKSGWGKFLGEFRSYAQGEVFPFTIELRDPLANSFIGGLGAVAPDQDQQLEVTDYKRSWDEDDEFGLHDIKVDDYGEERPETNPNLAMTHKRWGPDHPHESGKGCDDNAPPPAPPSQPETGAVAVAPSIDPEFQPSGSWTGAKGGFVFKMGGQGLGYYRDINRS</sequence>
<evidence type="ECO:0000256" key="5">
    <source>
        <dbReference type="SAM" id="MobiDB-lite"/>
    </source>
</evidence>
<feature type="region of interest" description="Disordered" evidence="5">
    <location>
        <begin position="258"/>
        <end position="281"/>
    </location>
</feature>
<dbReference type="EMBL" id="HBHJ01013990">
    <property type="protein sequence ID" value="CAD9683960.1"/>
    <property type="molecule type" value="Transcribed_RNA"/>
</dbReference>
<dbReference type="Pfam" id="PF03367">
    <property type="entry name" value="Zn_ribbon_ZPR1"/>
    <property type="match status" value="2"/>
</dbReference>
<gene>
    <name evidence="7" type="ORF">RMAR1173_LOCUS9150</name>
</gene>
<dbReference type="GO" id="GO:0005634">
    <property type="term" value="C:nucleus"/>
    <property type="evidence" value="ECO:0007669"/>
    <property type="project" value="TreeGrafter"/>
</dbReference>
<evidence type="ECO:0000256" key="3">
    <source>
        <dbReference type="ARBA" id="ARBA00022771"/>
    </source>
</evidence>
<name>A0A7S2RY09_9STRA</name>
<evidence type="ECO:0000259" key="6">
    <source>
        <dbReference type="SMART" id="SM00709"/>
    </source>
</evidence>
<dbReference type="NCBIfam" id="TIGR00310">
    <property type="entry name" value="ZPR1_znf"/>
    <property type="match status" value="2"/>
</dbReference>
<evidence type="ECO:0000313" key="7">
    <source>
        <dbReference type="EMBL" id="CAD9683960.1"/>
    </source>
</evidence>
<dbReference type="FunFam" id="2.60.120.1040:FF:000006">
    <property type="entry name" value="Zinc finger protein zpr1"/>
    <property type="match status" value="1"/>
</dbReference>
<dbReference type="AlphaFoldDB" id="A0A7S2RY09"/>
<dbReference type="PANTHER" id="PTHR10876:SF0">
    <property type="entry name" value="ZINC FINGER PROTEIN ZPR1"/>
    <property type="match status" value="1"/>
</dbReference>
<dbReference type="Gene3D" id="2.20.25.420">
    <property type="entry name" value="ZPR1, zinc finger domain"/>
    <property type="match status" value="2"/>
</dbReference>
<dbReference type="InterPro" id="IPR042452">
    <property type="entry name" value="ZPR1_Znf1/2"/>
</dbReference>
<protein>
    <recommendedName>
        <fullName evidence="6">Zinc finger ZPR1-type domain-containing protein</fullName>
    </recommendedName>
</protein>
<dbReference type="PANTHER" id="PTHR10876">
    <property type="entry name" value="ZINC FINGER PROTEIN ZPR1"/>
    <property type="match status" value="1"/>
</dbReference>
<dbReference type="InterPro" id="IPR056180">
    <property type="entry name" value="ZPR1_jr_dom"/>
</dbReference>
<dbReference type="SMART" id="SM00709">
    <property type="entry name" value="Zpr1"/>
    <property type="match status" value="2"/>
</dbReference>
<dbReference type="Gene3D" id="2.60.120.1040">
    <property type="entry name" value="ZPR1, A/B domain"/>
    <property type="match status" value="2"/>
</dbReference>
<accession>A0A7S2RY09</accession>
<keyword evidence="4" id="KW-0862">Zinc</keyword>
<keyword evidence="3" id="KW-0863">Zinc-finger</keyword>
<dbReference type="InterPro" id="IPR040141">
    <property type="entry name" value="ZPR1"/>
</dbReference>
<feature type="domain" description="Zinc finger ZPR1-type" evidence="6">
    <location>
        <begin position="295"/>
        <end position="457"/>
    </location>
</feature>
<feature type="region of interest" description="Disordered" evidence="5">
    <location>
        <begin position="494"/>
        <end position="563"/>
    </location>
</feature>
<dbReference type="Pfam" id="PF22794">
    <property type="entry name" value="jr-ZPR1"/>
    <property type="match status" value="2"/>
</dbReference>
<evidence type="ECO:0000256" key="1">
    <source>
        <dbReference type="ARBA" id="ARBA00008354"/>
    </source>
</evidence>
<dbReference type="InterPro" id="IPR042451">
    <property type="entry name" value="ZPR1_A/B_dom"/>
</dbReference>
<evidence type="ECO:0000256" key="2">
    <source>
        <dbReference type="ARBA" id="ARBA00022723"/>
    </source>
</evidence>